<evidence type="ECO:0000259" key="1">
    <source>
        <dbReference type="Pfam" id="PF01323"/>
    </source>
</evidence>
<accession>A0ABQ1NM83</accession>
<feature type="domain" description="DSBA-like thioredoxin" evidence="1">
    <location>
        <begin position="3"/>
        <end position="204"/>
    </location>
</feature>
<gene>
    <name evidence="2" type="ORF">GCM10011512_04260</name>
</gene>
<proteinExistence type="predicted"/>
<comment type="caution">
    <text evidence="2">The sequence shown here is derived from an EMBL/GenBank/DDBJ whole genome shotgun (WGS) entry which is preliminary data.</text>
</comment>
<keyword evidence="3" id="KW-1185">Reference proteome</keyword>
<dbReference type="CDD" id="cd03024">
    <property type="entry name" value="DsbA_FrnE"/>
    <property type="match status" value="1"/>
</dbReference>
<dbReference type="InterPro" id="IPR001853">
    <property type="entry name" value="DSBA-like_thioredoxin_dom"/>
</dbReference>
<dbReference type="Gene3D" id="3.40.30.10">
    <property type="entry name" value="Glutaredoxin"/>
    <property type="match status" value="1"/>
</dbReference>
<dbReference type="SUPFAM" id="SSF52833">
    <property type="entry name" value="Thioredoxin-like"/>
    <property type="match status" value="1"/>
</dbReference>
<name>A0ABQ1NM83_9MICC</name>
<dbReference type="PANTHER" id="PTHR13887">
    <property type="entry name" value="GLUTATHIONE S-TRANSFERASE KAPPA"/>
    <property type="match status" value="1"/>
</dbReference>
<sequence length="240" mass="25727">MNIDIWSDIACPWCYIGKRRFESALARFEHRDDVTVTWHSFQLDPTLPAHYDGTELEYLSERKGMPADRVAQMFAQVTEVAAGEGLAYDFDSVVVANSLPGHELMHLAAEHGVAGEVKEALLSAHFEHGEDIGSREVLVRIGTEAGLDAGEITAALDSGRYADAVGSDIRRAQSLGITGVPFFVLDDKYGVSGAQPVELFEQALRTAWAESHPLVMVAPEGAAAPSDAGLNGQACGPDGC</sequence>
<dbReference type="InterPro" id="IPR036249">
    <property type="entry name" value="Thioredoxin-like_sf"/>
</dbReference>
<organism evidence="2 3">
    <name type="scientific">Tersicoccus solisilvae</name>
    <dbReference type="NCBI Taxonomy" id="1882339"/>
    <lineage>
        <taxon>Bacteria</taxon>
        <taxon>Bacillati</taxon>
        <taxon>Actinomycetota</taxon>
        <taxon>Actinomycetes</taxon>
        <taxon>Micrococcales</taxon>
        <taxon>Micrococcaceae</taxon>
        <taxon>Tersicoccus</taxon>
    </lineage>
</organism>
<dbReference type="Proteomes" id="UP000597761">
    <property type="component" value="Unassembled WGS sequence"/>
</dbReference>
<reference evidence="3" key="1">
    <citation type="journal article" date="2019" name="Int. J. Syst. Evol. Microbiol.">
        <title>The Global Catalogue of Microorganisms (GCM) 10K type strain sequencing project: providing services to taxonomists for standard genome sequencing and annotation.</title>
        <authorList>
            <consortium name="The Broad Institute Genomics Platform"/>
            <consortium name="The Broad Institute Genome Sequencing Center for Infectious Disease"/>
            <person name="Wu L."/>
            <person name="Ma J."/>
        </authorList>
    </citation>
    <scope>NUCLEOTIDE SEQUENCE [LARGE SCALE GENOMIC DNA]</scope>
    <source>
        <strain evidence="3">CGMCC 1.15480</strain>
    </source>
</reference>
<dbReference type="Pfam" id="PF01323">
    <property type="entry name" value="DSBA"/>
    <property type="match status" value="1"/>
</dbReference>
<evidence type="ECO:0000313" key="2">
    <source>
        <dbReference type="EMBL" id="GGC80648.1"/>
    </source>
</evidence>
<protein>
    <submittedName>
        <fullName evidence="2">DSBA oxidoreductase</fullName>
    </submittedName>
</protein>
<dbReference type="PANTHER" id="PTHR13887:SF41">
    <property type="entry name" value="THIOREDOXIN SUPERFAMILY PROTEIN"/>
    <property type="match status" value="1"/>
</dbReference>
<dbReference type="RefSeq" id="WP_188665641.1">
    <property type="nucleotide sequence ID" value="NZ_BMJI01000001.1"/>
</dbReference>
<dbReference type="EMBL" id="BMJI01000001">
    <property type="protein sequence ID" value="GGC80648.1"/>
    <property type="molecule type" value="Genomic_DNA"/>
</dbReference>
<evidence type="ECO:0000313" key="3">
    <source>
        <dbReference type="Proteomes" id="UP000597761"/>
    </source>
</evidence>